<feature type="region of interest" description="Disordered" evidence="4">
    <location>
        <begin position="643"/>
        <end position="686"/>
    </location>
</feature>
<dbReference type="PROSITE" id="PS00107">
    <property type="entry name" value="PROTEIN_KINASE_ATP"/>
    <property type="match status" value="1"/>
</dbReference>
<keyword evidence="2 3" id="KW-0067">ATP-binding</keyword>
<dbReference type="PANTHER" id="PTHR24346">
    <property type="entry name" value="MAP/MICROTUBULE AFFINITY-REGULATING KINASE"/>
    <property type="match status" value="1"/>
</dbReference>
<organism evidence="6 7">
    <name type="scientific">Bodo saltans</name>
    <name type="common">Flagellated protozoan</name>
    <dbReference type="NCBI Taxonomy" id="75058"/>
    <lineage>
        <taxon>Eukaryota</taxon>
        <taxon>Discoba</taxon>
        <taxon>Euglenozoa</taxon>
        <taxon>Kinetoplastea</taxon>
        <taxon>Metakinetoplastina</taxon>
        <taxon>Eubodonida</taxon>
        <taxon>Bodonidae</taxon>
        <taxon>Bodo</taxon>
    </lineage>
</organism>
<feature type="region of interest" description="Disordered" evidence="4">
    <location>
        <begin position="169"/>
        <end position="221"/>
    </location>
</feature>
<dbReference type="GO" id="GO:0004674">
    <property type="term" value="F:protein serine/threonine kinase activity"/>
    <property type="evidence" value="ECO:0007669"/>
    <property type="project" value="TreeGrafter"/>
</dbReference>
<dbReference type="GO" id="GO:0005737">
    <property type="term" value="C:cytoplasm"/>
    <property type="evidence" value="ECO:0007669"/>
    <property type="project" value="TreeGrafter"/>
</dbReference>
<feature type="compositionally biased region" description="Polar residues" evidence="4">
    <location>
        <begin position="25"/>
        <end position="37"/>
    </location>
</feature>
<dbReference type="Gene3D" id="3.30.200.20">
    <property type="entry name" value="Phosphorylase Kinase, domain 1"/>
    <property type="match status" value="1"/>
</dbReference>
<dbReference type="EMBL" id="CYKH01000585">
    <property type="protein sequence ID" value="CUG06366.1"/>
    <property type="molecule type" value="Genomic_DNA"/>
</dbReference>
<dbReference type="CDD" id="cd14008">
    <property type="entry name" value="STKc_LKB1_CaMKK"/>
    <property type="match status" value="1"/>
</dbReference>
<dbReference type="InterPro" id="IPR017441">
    <property type="entry name" value="Protein_kinase_ATP_BS"/>
</dbReference>
<keyword evidence="1 3" id="KW-0547">Nucleotide-binding</keyword>
<feature type="compositionally biased region" description="Low complexity" evidence="4">
    <location>
        <begin position="188"/>
        <end position="199"/>
    </location>
</feature>
<gene>
    <name evidence="6" type="ORF">BSAL_72420</name>
</gene>
<proteinExistence type="predicted"/>
<name>A0A0S4IWM4_BODSA</name>
<dbReference type="FunFam" id="3.30.200.20:FF:000042">
    <property type="entry name" value="Aurora kinase A"/>
    <property type="match status" value="1"/>
</dbReference>
<protein>
    <submittedName>
        <fullName evidence="6">Protein kinase, putative</fullName>
    </submittedName>
</protein>
<dbReference type="OrthoDB" id="68483at2759"/>
<dbReference type="SUPFAM" id="SSF56112">
    <property type="entry name" value="Protein kinase-like (PK-like)"/>
    <property type="match status" value="1"/>
</dbReference>
<dbReference type="Pfam" id="PF00069">
    <property type="entry name" value="Pkinase"/>
    <property type="match status" value="1"/>
</dbReference>
<dbReference type="SMART" id="SM00220">
    <property type="entry name" value="S_TKc"/>
    <property type="match status" value="1"/>
</dbReference>
<accession>A0A0S4IWM4</accession>
<dbReference type="AlphaFoldDB" id="A0A0S4IWM4"/>
<evidence type="ECO:0000256" key="3">
    <source>
        <dbReference type="PROSITE-ProRule" id="PRU10141"/>
    </source>
</evidence>
<feature type="domain" description="Protein kinase" evidence="5">
    <location>
        <begin position="293"/>
        <end position="571"/>
    </location>
</feature>
<dbReference type="GO" id="GO:0035556">
    <property type="term" value="P:intracellular signal transduction"/>
    <property type="evidence" value="ECO:0007669"/>
    <property type="project" value="TreeGrafter"/>
</dbReference>
<dbReference type="PROSITE" id="PS50011">
    <property type="entry name" value="PROTEIN_KINASE_DOM"/>
    <property type="match status" value="1"/>
</dbReference>
<evidence type="ECO:0000256" key="1">
    <source>
        <dbReference type="ARBA" id="ARBA00022741"/>
    </source>
</evidence>
<keyword evidence="7" id="KW-1185">Reference proteome</keyword>
<dbReference type="PANTHER" id="PTHR24346:SF77">
    <property type="entry name" value="SERINE THREONINE PROTEIN KINASE"/>
    <property type="match status" value="1"/>
</dbReference>
<dbReference type="InterPro" id="IPR000719">
    <property type="entry name" value="Prot_kinase_dom"/>
</dbReference>
<feature type="region of interest" description="Disordered" evidence="4">
    <location>
        <begin position="1"/>
        <end position="37"/>
    </location>
</feature>
<evidence type="ECO:0000313" key="6">
    <source>
        <dbReference type="EMBL" id="CUG06366.1"/>
    </source>
</evidence>
<evidence type="ECO:0000256" key="4">
    <source>
        <dbReference type="SAM" id="MobiDB-lite"/>
    </source>
</evidence>
<dbReference type="Gene3D" id="1.10.510.10">
    <property type="entry name" value="Transferase(Phosphotransferase) domain 1"/>
    <property type="match status" value="1"/>
</dbReference>
<dbReference type="InterPro" id="IPR011009">
    <property type="entry name" value="Kinase-like_dom_sf"/>
</dbReference>
<keyword evidence="6" id="KW-0418">Kinase</keyword>
<dbReference type="InterPro" id="IPR008271">
    <property type="entry name" value="Ser/Thr_kinase_AS"/>
</dbReference>
<dbReference type="GO" id="GO:0005524">
    <property type="term" value="F:ATP binding"/>
    <property type="evidence" value="ECO:0007669"/>
    <property type="project" value="UniProtKB-UniRule"/>
</dbReference>
<evidence type="ECO:0000256" key="2">
    <source>
        <dbReference type="ARBA" id="ARBA00022840"/>
    </source>
</evidence>
<keyword evidence="6" id="KW-0808">Transferase</keyword>
<dbReference type="Proteomes" id="UP000051952">
    <property type="component" value="Unassembled WGS sequence"/>
</dbReference>
<feature type="binding site" evidence="3">
    <location>
        <position position="331"/>
    </location>
    <ligand>
        <name>ATP</name>
        <dbReference type="ChEBI" id="CHEBI:30616"/>
    </ligand>
</feature>
<feature type="compositionally biased region" description="Low complexity" evidence="4">
    <location>
        <begin position="643"/>
        <end position="656"/>
    </location>
</feature>
<dbReference type="PROSITE" id="PS00108">
    <property type="entry name" value="PROTEIN_KINASE_ST"/>
    <property type="match status" value="1"/>
</dbReference>
<sequence length="736" mass="80323">MTAVSPKGGRDHSPQPRSPCPGQAHSHSTISTAQSSMPSYSTATSILVSRTSLSPQNLYPGRPVAGASTNNSPVNTYPMADLCDRVVATLVDVGCAIHPMQLSDLLDGRCEPSATRAISDALDRFIDDLSGSNARRALAALLRAVPLCNMPPKPPALCAIATATFIEGTHSRTPRRNSSQGSLSGRFEPSSPNEPNRNPHSTLMRPSFANDADPQAHSGGTYVPPMSPFTFVNQQSAQISAHPSDAVSLHFKAKNRRESVESFTSTYIASKVRSVRSIERSVDADGYKMINDYTVLKPLGKGTSGKVKQVVHHESGECRAIKIVKRSMVKKLQWPHGIDRLRKEVAIMKKLNHKHIIQLFEVIDDPDSDKMYYVMQFAAKGEVLPGIDEILQYAEQPEQQSELLPVKCKPLPEEKVAKYVRQAASGLIYLHNHGVVHFDIKPQNILCDQDDNVVIADFGVSELMKSDADNMVESLGFGTPAFMAPEVCRGDRMVDGEAVDTWSLGVSAFAMLYAKMPFRGRSVRDMSANIQSLSVAYPIEATAIQRDFFAHIFVDASQRWSLRQLRKHPFLSTFSESLLMTASMADQSPMRGDEDALGASTLVHRQGFHHRAFSVTQIEMEAAISRLVSPVFGEMGEVISSSCSSESRSASISQDSYSRAQSPRTGPMPPAAPPGNFSASEIALPNPRGAMSRGVIEKETITPPLSRYSSIGSSAFDDAYRARRETQVMREASAGR</sequence>
<evidence type="ECO:0000259" key="5">
    <source>
        <dbReference type="PROSITE" id="PS50011"/>
    </source>
</evidence>
<evidence type="ECO:0000313" key="7">
    <source>
        <dbReference type="Proteomes" id="UP000051952"/>
    </source>
</evidence>
<dbReference type="VEuPathDB" id="TriTrypDB:BSAL_72420"/>
<reference evidence="7" key="1">
    <citation type="submission" date="2015-09" db="EMBL/GenBank/DDBJ databases">
        <authorList>
            <consortium name="Pathogen Informatics"/>
        </authorList>
    </citation>
    <scope>NUCLEOTIDE SEQUENCE [LARGE SCALE GENOMIC DNA]</scope>
    <source>
        <strain evidence="7">Lake Konstanz</strain>
    </source>
</reference>